<accession>A0AAQ3N1W7</accession>
<feature type="non-terminal residue" evidence="1">
    <location>
        <position position="212"/>
    </location>
</feature>
<keyword evidence="2" id="KW-1185">Reference proteome</keyword>
<dbReference type="Proteomes" id="UP001374535">
    <property type="component" value="Chromosome 8"/>
</dbReference>
<dbReference type="EMBL" id="CP144693">
    <property type="protein sequence ID" value="WVZ00965.1"/>
    <property type="molecule type" value="Genomic_DNA"/>
</dbReference>
<name>A0AAQ3N1W7_VIGMU</name>
<organism evidence="1 2">
    <name type="scientific">Vigna mungo</name>
    <name type="common">Black gram</name>
    <name type="synonym">Phaseolus mungo</name>
    <dbReference type="NCBI Taxonomy" id="3915"/>
    <lineage>
        <taxon>Eukaryota</taxon>
        <taxon>Viridiplantae</taxon>
        <taxon>Streptophyta</taxon>
        <taxon>Embryophyta</taxon>
        <taxon>Tracheophyta</taxon>
        <taxon>Spermatophyta</taxon>
        <taxon>Magnoliopsida</taxon>
        <taxon>eudicotyledons</taxon>
        <taxon>Gunneridae</taxon>
        <taxon>Pentapetalae</taxon>
        <taxon>rosids</taxon>
        <taxon>fabids</taxon>
        <taxon>Fabales</taxon>
        <taxon>Fabaceae</taxon>
        <taxon>Papilionoideae</taxon>
        <taxon>50 kb inversion clade</taxon>
        <taxon>NPAAA clade</taxon>
        <taxon>indigoferoid/millettioid clade</taxon>
        <taxon>Phaseoleae</taxon>
        <taxon>Vigna</taxon>
    </lineage>
</organism>
<dbReference type="AlphaFoldDB" id="A0AAQ3N1W7"/>
<sequence length="212" mass="23120">MAITQLHCVKILRIPIRRTFRRRFRRIISPTLFLRILTPNPNIETPITPPECAISLRQTFLPSPIIPIPIVPHHGAIPTEHPILPLPNVLVPILPLVPSLPILQPLLPLPIIEISIGIVLSPLSLLQVHHPRPLIGVPGSTNISAFPIHVTTLEFTLIGSTTRPAKPPLSHGASCDPFADIHAPICPKVLSLAMGELHHPLACVEVTVGENL</sequence>
<gene>
    <name evidence="1" type="ORF">V8G54_027034</name>
</gene>
<protein>
    <submittedName>
        <fullName evidence="1">Uncharacterized protein</fullName>
    </submittedName>
</protein>
<reference evidence="1 2" key="1">
    <citation type="journal article" date="2023" name="Life. Sci Alliance">
        <title>Evolutionary insights into 3D genome organization and epigenetic landscape of Vigna mungo.</title>
        <authorList>
            <person name="Junaid A."/>
            <person name="Singh B."/>
            <person name="Bhatia S."/>
        </authorList>
    </citation>
    <scope>NUCLEOTIDE SEQUENCE [LARGE SCALE GENOMIC DNA]</scope>
    <source>
        <strain evidence="1">Urdbean</strain>
    </source>
</reference>
<evidence type="ECO:0000313" key="1">
    <source>
        <dbReference type="EMBL" id="WVZ00965.1"/>
    </source>
</evidence>
<proteinExistence type="predicted"/>
<evidence type="ECO:0000313" key="2">
    <source>
        <dbReference type="Proteomes" id="UP001374535"/>
    </source>
</evidence>